<reference evidence="2" key="1">
    <citation type="journal article" date="2019" name="Int. J. Syst. Evol. Microbiol.">
        <title>The Global Catalogue of Microorganisms (GCM) 10K type strain sequencing project: providing services to taxonomists for standard genome sequencing and annotation.</title>
        <authorList>
            <consortium name="The Broad Institute Genomics Platform"/>
            <consortium name="The Broad Institute Genome Sequencing Center for Infectious Disease"/>
            <person name="Wu L."/>
            <person name="Ma J."/>
        </authorList>
    </citation>
    <scope>NUCLEOTIDE SEQUENCE [LARGE SCALE GENOMIC DNA]</scope>
    <source>
        <strain evidence="2">CCM 7327</strain>
    </source>
</reference>
<keyword evidence="2" id="KW-1185">Reference proteome</keyword>
<evidence type="ECO:0000313" key="2">
    <source>
        <dbReference type="Proteomes" id="UP000628109"/>
    </source>
</evidence>
<dbReference type="Proteomes" id="UP000628109">
    <property type="component" value="Unassembled WGS sequence"/>
</dbReference>
<proteinExistence type="predicted"/>
<dbReference type="EMBL" id="BMDU01000002">
    <property type="protein sequence ID" value="GFZ86209.1"/>
    <property type="molecule type" value="Genomic_DNA"/>
</dbReference>
<protein>
    <submittedName>
        <fullName evidence="1">Uncharacterized protein</fullName>
    </submittedName>
</protein>
<gene>
    <name evidence="1" type="ORF">GCM10019071_14480</name>
</gene>
<name>A0ABQ1ET53_SPHSA</name>
<organism evidence="1 2">
    <name type="scientific">Sphingobium fuliginis (strain ATCC 27551)</name>
    <dbReference type="NCBI Taxonomy" id="336203"/>
    <lineage>
        <taxon>Bacteria</taxon>
        <taxon>Pseudomonadati</taxon>
        <taxon>Pseudomonadota</taxon>
        <taxon>Alphaproteobacteria</taxon>
        <taxon>Sphingomonadales</taxon>
        <taxon>Sphingomonadaceae</taxon>
        <taxon>Sphingobium</taxon>
    </lineage>
</organism>
<evidence type="ECO:0000313" key="1">
    <source>
        <dbReference type="EMBL" id="GFZ86209.1"/>
    </source>
</evidence>
<sequence length="96" mass="10068">MNNFGTGAEPLKTIAGLIMERLAHYGVQILTNGNGALCFFTPSPGHVSRPWVAGEYAQGLEDGAIKELQQLVRASPVIAQAIMAELTDSGVPSASD</sequence>
<comment type="caution">
    <text evidence="1">The sequence shown here is derived from an EMBL/GenBank/DDBJ whole genome shotgun (WGS) entry which is preliminary data.</text>
</comment>
<accession>A0ABQ1ET53</accession>